<dbReference type="InterPro" id="IPR016166">
    <property type="entry name" value="FAD-bd_PCMH"/>
</dbReference>
<evidence type="ECO:0000256" key="15">
    <source>
        <dbReference type="ARBA" id="ARBA00048914"/>
    </source>
</evidence>
<evidence type="ECO:0000256" key="11">
    <source>
        <dbReference type="ARBA" id="ARBA00022984"/>
    </source>
</evidence>
<evidence type="ECO:0000256" key="6">
    <source>
        <dbReference type="ARBA" id="ARBA00022618"/>
    </source>
</evidence>
<dbReference type="GO" id="GO:0008360">
    <property type="term" value="P:regulation of cell shape"/>
    <property type="evidence" value="ECO:0007669"/>
    <property type="project" value="UniProtKB-KW"/>
</dbReference>
<dbReference type="NCBIfam" id="NF010480">
    <property type="entry name" value="PRK13905.1"/>
    <property type="match status" value="1"/>
</dbReference>
<dbReference type="Gene3D" id="3.30.43.10">
    <property type="entry name" value="Uridine Diphospho-n-acetylenolpyruvylglucosamine Reductase, domain 2"/>
    <property type="match status" value="1"/>
</dbReference>
<organism evidence="19 20">
    <name type="scientific">Candidatus Berkelbacteria bacterium CG10_big_fil_rev_8_21_14_0_10_41_12</name>
    <dbReference type="NCBI Taxonomy" id="1974513"/>
    <lineage>
        <taxon>Bacteria</taxon>
        <taxon>Candidatus Berkelbacteria</taxon>
    </lineage>
</organism>
<keyword evidence="6 16" id="KW-0132">Cell division</keyword>
<evidence type="ECO:0000256" key="10">
    <source>
        <dbReference type="ARBA" id="ARBA00022960"/>
    </source>
</evidence>
<dbReference type="NCBIfam" id="TIGR00179">
    <property type="entry name" value="murB"/>
    <property type="match status" value="1"/>
</dbReference>
<evidence type="ECO:0000259" key="18">
    <source>
        <dbReference type="PROSITE" id="PS51387"/>
    </source>
</evidence>
<reference evidence="20" key="1">
    <citation type="submission" date="2017-09" db="EMBL/GenBank/DDBJ databases">
        <title>Depth-based differentiation of microbial function through sediment-hosted aquifers and enrichment of novel symbionts in the deep terrestrial subsurface.</title>
        <authorList>
            <person name="Probst A.J."/>
            <person name="Ladd B."/>
            <person name="Jarett J.K."/>
            <person name="Geller-Mcgrath D.E."/>
            <person name="Sieber C.M.K."/>
            <person name="Emerson J.B."/>
            <person name="Anantharaman K."/>
            <person name="Thomas B.C."/>
            <person name="Malmstrom R."/>
            <person name="Stieglmeier M."/>
            <person name="Klingl A."/>
            <person name="Woyke T."/>
            <person name="Ryan C.M."/>
            <person name="Banfield J.F."/>
        </authorList>
    </citation>
    <scope>NUCLEOTIDE SEQUENCE [LARGE SCALE GENOMIC DNA]</scope>
</reference>
<evidence type="ECO:0000256" key="17">
    <source>
        <dbReference type="SAM" id="MobiDB-lite"/>
    </source>
</evidence>
<evidence type="ECO:0000256" key="8">
    <source>
        <dbReference type="ARBA" id="ARBA00022827"/>
    </source>
</evidence>
<feature type="region of interest" description="Disordered" evidence="17">
    <location>
        <begin position="213"/>
        <end position="238"/>
    </location>
</feature>
<evidence type="ECO:0000256" key="3">
    <source>
        <dbReference type="ARBA" id="ARBA00004496"/>
    </source>
</evidence>
<dbReference type="Gene3D" id="3.90.78.10">
    <property type="entry name" value="UDP-N-acetylenolpyruvoylglucosamine reductase, C-terminal domain"/>
    <property type="match status" value="1"/>
</dbReference>
<evidence type="ECO:0000313" key="20">
    <source>
        <dbReference type="Proteomes" id="UP000228596"/>
    </source>
</evidence>
<feature type="active site" evidence="16">
    <location>
        <position position="173"/>
    </location>
</feature>
<keyword evidence="9 16" id="KW-0521">NADP</keyword>
<keyword evidence="12 16" id="KW-0560">Oxidoreductase</keyword>
<dbReference type="UniPathway" id="UPA00219"/>
<keyword evidence="7 16" id="KW-0285">Flavoprotein</keyword>
<dbReference type="AlphaFoldDB" id="A0A2M6WWS6"/>
<keyword evidence="11 16" id="KW-0573">Peptidoglycan synthesis</keyword>
<protein>
    <recommendedName>
        <fullName evidence="16">UDP-N-acetylenolpyruvoylglucosamine reductase</fullName>
        <ecNumber evidence="16">1.3.1.98</ecNumber>
    </recommendedName>
    <alternativeName>
        <fullName evidence="16">UDP-N-acetylmuramate dehydrogenase</fullName>
    </alternativeName>
</protein>
<evidence type="ECO:0000256" key="1">
    <source>
        <dbReference type="ARBA" id="ARBA00001974"/>
    </source>
</evidence>
<comment type="function">
    <text evidence="2 16">Cell wall formation.</text>
</comment>
<feature type="active site" evidence="16">
    <location>
        <position position="305"/>
    </location>
</feature>
<dbReference type="PROSITE" id="PS51387">
    <property type="entry name" value="FAD_PCMH"/>
    <property type="match status" value="1"/>
</dbReference>
<evidence type="ECO:0000256" key="12">
    <source>
        <dbReference type="ARBA" id="ARBA00023002"/>
    </source>
</evidence>
<dbReference type="InterPro" id="IPR016169">
    <property type="entry name" value="FAD-bd_PCMH_sub2"/>
</dbReference>
<comment type="catalytic activity">
    <reaction evidence="15 16">
        <text>UDP-N-acetyl-alpha-D-muramate + NADP(+) = UDP-N-acetyl-3-O-(1-carboxyvinyl)-alpha-D-glucosamine + NADPH + H(+)</text>
        <dbReference type="Rhea" id="RHEA:12248"/>
        <dbReference type="ChEBI" id="CHEBI:15378"/>
        <dbReference type="ChEBI" id="CHEBI:57783"/>
        <dbReference type="ChEBI" id="CHEBI:58349"/>
        <dbReference type="ChEBI" id="CHEBI:68483"/>
        <dbReference type="ChEBI" id="CHEBI:70757"/>
        <dbReference type="EC" id="1.3.1.98"/>
    </reaction>
</comment>
<dbReference type="GO" id="GO:0071949">
    <property type="term" value="F:FAD binding"/>
    <property type="evidence" value="ECO:0007669"/>
    <property type="project" value="InterPro"/>
</dbReference>
<dbReference type="Gene3D" id="3.30.465.10">
    <property type="match status" value="1"/>
</dbReference>
<dbReference type="SUPFAM" id="SSF56176">
    <property type="entry name" value="FAD-binding/transporter-associated domain-like"/>
    <property type="match status" value="1"/>
</dbReference>
<dbReference type="InterPro" id="IPR011601">
    <property type="entry name" value="MurB_C"/>
</dbReference>
<keyword evidence="10 16" id="KW-0133">Cell shape</keyword>
<dbReference type="SUPFAM" id="SSF56194">
    <property type="entry name" value="Uridine diphospho-N-Acetylenolpyruvylglucosamine reductase, MurB, C-terminal domain"/>
    <property type="match status" value="1"/>
</dbReference>
<dbReference type="EMBL" id="PEZV01000026">
    <property type="protein sequence ID" value="PIT97258.1"/>
    <property type="molecule type" value="Genomic_DNA"/>
</dbReference>
<dbReference type="GO" id="GO:0051301">
    <property type="term" value="P:cell division"/>
    <property type="evidence" value="ECO:0007669"/>
    <property type="project" value="UniProtKB-KW"/>
</dbReference>
<dbReference type="Proteomes" id="UP000228596">
    <property type="component" value="Unassembled WGS sequence"/>
</dbReference>
<comment type="subcellular location">
    <subcellularLocation>
        <location evidence="3 16">Cytoplasm</location>
    </subcellularLocation>
</comment>
<dbReference type="GO" id="GO:0005829">
    <property type="term" value="C:cytosol"/>
    <property type="evidence" value="ECO:0007669"/>
    <property type="project" value="TreeGrafter"/>
</dbReference>
<dbReference type="InterPro" id="IPR003170">
    <property type="entry name" value="MurB"/>
</dbReference>
<feature type="domain" description="FAD-binding PCMH-type" evidence="18">
    <location>
        <begin position="28"/>
        <end position="197"/>
    </location>
</feature>
<evidence type="ECO:0000256" key="13">
    <source>
        <dbReference type="ARBA" id="ARBA00023306"/>
    </source>
</evidence>
<dbReference type="InterPro" id="IPR036318">
    <property type="entry name" value="FAD-bd_PCMH-like_sf"/>
</dbReference>
<dbReference type="InterPro" id="IPR006094">
    <property type="entry name" value="Oxid_FAD_bind_N"/>
</dbReference>
<evidence type="ECO:0000256" key="4">
    <source>
        <dbReference type="ARBA" id="ARBA00004752"/>
    </source>
</evidence>
<sequence length="316" mass="35278">MSWQEELHKKYKDKIVENELMSKHTPMGVGGVAEFYMDVSSIDELVDVISFCKRRKIPYKIIGNGTNLIFSDIGYLGLVVHNGAKNLTINQSTGEAIAESGVQLSTLITSLAAKGLGGLETLYGIPCTIGGAVVNNAGAHGENIGKYLKSASLMINGEKIVSYKNNWFRFEYRSSRLKKKENSIALLTAKFQFSQRKKEKIFKLMNEASTWRRKEQPIGQKSSGSIFKNPDSTDKETEGIRERSAGFLLERSGIKRLRVGGVQVSRTHANWIINVGNATASDVRKLAQMMREAVEEKFKITLQEEIEYVGDWTANE</sequence>
<evidence type="ECO:0000256" key="7">
    <source>
        <dbReference type="ARBA" id="ARBA00022630"/>
    </source>
</evidence>
<proteinExistence type="inferred from homology"/>
<dbReference type="EC" id="1.3.1.98" evidence="16"/>
<evidence type="ECO:0000256" key="16">
    <source>
        <dbReference type="HAMAP-Rule" id="MF_00037"/>
    </source>
</evidence>
<evidence type="ECO:0000256" key="9">
    <source>
        <dbReference type="ARBA" id="ARBA00022857"/>
    </source>
</evidence>
<dbReference type="InterPro" id="IPR016167">
    <property type="entry name" value="FAD-bd_PCMH_sub1"/>
</dbReference>
<feature type="active site" description="Proton donor" evidence="16">
    <location>
        <position position="225"/>
    </location>
</feature>
<keyword evidence="13 16" id="KW-0131">Cell cycle</keyword>
<comment type="pathway">
    <text evidence="4 16">Cell wall biogenesis; peptidoglycan biosynthesis.</text>
</comment>
<evidence type="ECO:0000313" key="19">
    <source>
        <dbReference type="EMBL" id="PIT97258.1"/>
    </source>
</evidence>
<dbReference type="PANTHER" id="PTHR21071">
    <property type="entry name" value="UDP-N-ACETYLENOLPYRUVOYLGLUCOSAMINE REDUCTASE"/>
    <property type="match status" value="1"/>
</dbReference>
<comment type="similarity">
    <text evidence="16">Belongs to the MurB family.</text>
</comment>
<name>A0A2M6WWS6_9BACT</name>
<accession>A0A2M6WWS6</accession>
<dbReference type="Pfam" id="PF02873">
    <property type="entry name" value="MurB_C"/>
    <property type="match status" value="1"/>
</dbReference>
<gene>
    <name evidence="16" type="primary">murB</name>
    <name evidence="19" type="ORF">COT77_02420</name>
</gene>
<evidence type="ECO:0000256" key="2">
    <source>
        <dbReference type="ARBA" id="ARBA00003921"/>
    </source>
</evidence>
<keyword evidence="8 16" id="KW-0274">FAD</keyword>
<comment type="cofactor">
    <cofactor evidence="1 16">
        <name>FAD</name>
        <dbReference type="ChEBI" id="CHEBI:57692"/>
    </cofactor>
</comment>
<dbReference type="Pfam" id="PF01565">
    <property type="entry name" value="FAD_binding_4"/>
    <property type="match status" value="1"/>
</dbReference>
<evidence type="ECO:0000256" key="5">
    <source>
        <dbReference type="ARBA" id="ARBA00022490"/>
    </source>
</evidence>
<comment type="caution">
    <text evidence="19">The sequence shown here is derived from an EMBL/GenBank/DDBJ whole genome shotgun (WGS) entry which is preliminary data.</text>
</comment>
<evidence type="ECO:0000256" key="14">
    <source>
        <dbReference type="ARBA" id="ARBA00023316"/>
    </source>
</evidence>
<dbReference type="GO" id="GO:0008762">
    <property type="term" value="F:UDP-N-acetylmuramate dehydrogenase activity"/>
    <property type="evidence" value="ECO:0007669"/>
    <property type="project" value="UniProtKB-UniRule"/>
</dbReference>
<dbReference type="HAMAP" id="MF_00037">
    <property type="entry name" value="MurB"/>
    <property type="match status" value="1"/>
</dbReference>
<dbReference type="PANTHER" id="PTHR21071:SF4">
    <property type="entry name" value="UDP-N-ACETYLENOLPYRUVOYLGLUCOSAMINE REDUCTASE"/>
    <property type="match status" value="1"/>
</dbReference>
<keyword evidence="5 16" id="KW-0963">Cytoplasm</keyword>
<keyword evidence="14 16" id="KW-0961">Cell wall biogenesis/degradation</keyword>
<dbReference type="GO" id="GO:0071555">
    <property type="term" value="P:cell wall organization"/>
    <property type="evidence" value="ECO:0007669"/>
    <property type="project" value="UniProtKB-KW"/>
</dbReference>
<dbReference type="GO" id="GO:0009252">
    <property type="term" value="P:peptidoglycan biosynthetic process"/>
    <property type="evidence" value="ECO:0007669"/>
    <property type="project" value="UniProtKB-UniRule"/>
</dbReference>
<dbReference type="InterPro" id="IPR036635">
    <property type="entry name" value="MurB_C_sf"/>
</dbReference>